<evidence type="ECO:0008006" key="4">
    <source>
        <dbReference type="Google" id="ProtNLM"/>
    </source>
</evidence>
<dbReference type="Pfam" id="PF11146">
    <property type="entry name" value="DUF2905"/>
    <property type="match status" value="1"/>
</dbReference>
<dbReference type="RefSeq" id="WP_188753391.1">
    <property type="nucleotide sequence ID" value="NZ_BMIK01000022.1"/>
</dbReference>
<comment type="caution">
    <text evidence="2">The sequence shown here is derived from an EMBL/GenBank/DDBJ whole genome shotgun (WGS) entry which is preliminary data.</text>
</comment>
<feature type="transmembrane region" description="Helical" evidence="1">
    <location>
        <begin position="46"/>
        <end position="69"/>
    </location>
</feature>
<accession>A0ABQ1MS27</accession>
<dbReference type="InterPro" id="IPR021320">
    <property type="entry name" value="DUF2905"/>
</dbReference>
<protein>
    <recommendedName>
        <fullName evidence="4">DUF2905 domain-containing protein</fullName>
    </recommendedName>
</protein>
<proteinExistence type="predicted"/>
<sequence>MKDIARILMFGGGSLLVIGLIIYFLGDRLRGFGNLPGDIRIEKPGFSFYMPLTSMLLLSAVLSLIIWLARKLF</sequence>
<dbReference type="Proteomes" id="UP000597338">
    <property type="component" value="Unassembled WGS sequence"/>
</dbReference>
<feature type="transmembrane region" description="Helical" evidence="1">
    <location>
        <begin position="7"/>
        <end position="26"/>
    </location>
</feature>
<keyword evidence="1" id="KW-0812">Transmembrane</keyword>
<evidence type="ECO:0000313" key="3">
    <source>
        <dbReference type="Proteomes" id="UP000597338"/>
    </source>
</evidence>
<organism evidence="2 3">
    <name type="scientific">Parapedobacter defluvii</name>
    <dbReference type="NCBI Taxonomy" id="2045106"/>
    <lineage>
        <taxon>Bacteria</taxon>
        <taxon>Pseudomonadati</taxon>
        <taxon>Bacteroidota</taxon>
        <taxon>Sphingobacteriia</taxon>
        <taxon>Sphingobacteriales</taxon>
        <taxon>Sphingobacteriaceae</taxon>
        <taxon>Parapedobacter</taxon>
    </lineage>
</organism>
<dbReference type="PANTHER" id="PTHR36443">
    <property type="entry name" value="BSR5223 PROTEIN"/>
    <property type="match status" value="1"/>
</dbReference>
<reference evidence="3" key="1">
    <citation type="journal article" date="2019" name="Int. J. Syst. Evol. Microbiol.">
        <title>The Global Catalogue of Microorganisms (GCM) 10K type strain sequencing project: providing services to taxonomists for standard genome sequencing and annotation.</title>
        <authorList>
            <consortium name="The Broad Institute Genomics Platform"/>
            <consortium name="The Broad Institute Genome Sequencing Center for Infectious Disease"/>
            <person name="Wu L."/>
            <person name="Ma J."/>
        </authorList>
    </citation>
    <scope>NUCLEOTIDE SEQUENCE [LARGE SCALE GENOMIC DNA]</scope>
    <source>
        <strain evidence="3">CGMCC 1.15342</strain>
    </source>
</reference>
<evidence type="ECO:0000256" key="1">
    <source>
        <dbReference type="SAM" id="Phobius"/>
    </source>
</evidence>
<keyword evidence="1" id="KW-0472">Membrane</keyword>
<dbReference type="EMBL" id="BMIK01000022">
    <property type="protein sequence ID" value="GGC44991.1"/>
    <property type="molecule type" value="Genomic_DNA"/>
</dbReference>
<evidence type="ECO:0000313" key="2">
    <source>
        <dbReference type="EMBL" id="GGC44991.1"/>
    </source>
</evidence>
<gene>
    <name evidence="2" type="ORF">GCM10011386_41560</name>
</gene>
<keyword evidence="1" id="KW-1133">Transmembrane helix</keyword>
<keyword evidence="3" id="KW-1185">Reference proteome</keyword>
<name>A0ABQ1MS27_9SPHI</name>
<dbReference type="PANTHER" id="PTHR36443:SF1">
    <property type="entry name" value="BSR5223 PROTEIN"/>
    <property type="match status" value="1"/>
</dbReference>